<dbReference type="NCBIfam" id="TIGR03695">
    <property type="entry name" value="menH_SHCHC"/>
    <property type="match status" value="1"/>
</dbReference>
<dbReference type="GO" id="GO:0070205">
    <property type="term" value="F:2-succinyl-6-hydroxy-2,4-cyclohexadiene-1-carboxylate synthase activity"/>
    <property type="evidence" value="ECO:0007669"/>
    <property type="project" value="UniProtKB-UniRule"/>
</dbReference>
<evidence type="ECO:0000313" key="6">
    <source>
        <dbReference type="EMBL" id="KAA8716830.1"/>
    </source>
</evidence>
<evidence type="ECO:0000256" key="1">
    <source>
        <dbReference type="ARBA" id="ARBA00022428"/>
    </source>
</evidence>
<name>A0A5M9R7X6_9GAMM</name>
<organism evidence="6 7">
    <name type="scientific">Morganella psychrotolerans</name>
    <dbReference type="NCBI Taxonomy" id="368603"/>
    <lineage>
        <taxon>Bacteria</taxon>
        <taxon>Pseudomonadati</taxon>
        <taxon>Pseudomonadota</taxon>
        <taxon>Gammaproteobacteria</taxon>
        <taxon>Enterobacterales</taxon>
        <taxon>Morganellaceae</taxon>
        <taxon>Morganella</taxon>
    </lineage>
</organism>
<dbReference type="UniPathway" id="UPA01057">
    <property type="reaction ID" value="UER00900"/>
</dbReference>
<evidence type="ECO:0000256" key="4">
    <source>
        <dbReference type="NCBIfam" id="TIGR03695"/>
    </source>
</evidence>
<dbReference type="NCBIfam" id="NF008340">
    <property type="entry name" value="PRK11126.1"/>
    <property type="match status" value="1"/>
</dbReference>
<dbReference type="InterPro" id="IPR000073">
    <property type="entry name" value="AB_hydrolase_1"/>
</dbReference>
<comment type="pathway">
    <text evidence="3">Quinol/quinone metabolism; 1,4-dihydroxy-2-naphthoate biosynthesis; 1,4-dihydroxy-2-naphthoate from chorismate: step 3/7.</text>
</comment>
<dbReference type="InterPro" id="IPR029058">
    <property type="entry name" value="AB_hydrolase_fold"/>
</dbReference>
<dbReference type="Gene3D" id="3.40.50.1820">
    <property type="entry name" value="alpha/beta hydrolase"/>
    <property type="match status" value="1"/>
</dbReference>
<dbReference type="OrthoDB" id="9808398at2"/>
<keyword evidence="2 3" id="KW-0456">Lyase</keyword>
<sequence>MTVLASRKFAAQKGTQKTGPWLVWLHGLWGCKEEWQPIINNTGNYPSLVIDLPGHGESVSLRAENFEQVNQQIHVTLSANGIDDYWLIGYSLGGRLAMYHAAFGKPAGLRGLIIEAGNSGLTTADERNARLRHDNHLAQQLRERPLADFLYDWYRQGVFADLSEAQRQQRVAQHLHYNACAVADMLSDTSLGHQPDLADILKQLTVPLLYICGERDTKFCAIAHAHQFTLRTIPDAGHNTHQANPAAFAHAIRTFLSLHSV</sequence>
<dbReference type="RefSeq" id="WP_067363429.1">
    <property type="nucleotide sequence ID" value="NZ_BAAAFS010000001.1"/>
</dbReference>
<dbReference type="EC" id="4.2.99.20" evidence="3 4"/>
<dbReference type="AlphaFoldDB" id="A0A5M9R7X6"/>
<feature type="domain" description="AB hydrolase-1" evidence="5">
    <location>
        <begin position="22"/>
        <end position="250"/>
    </location>
</feature>
<evidence type="ECO:0000313" key="7">
    <source>
        <dbReference type="Proteomes" id="UP000322181"/>
    </source>
</evidence>
<evidence type="ECO:0000256" key="3">
    <source>
        <dbReference type="HAMAP-Rule" id="MF_01660"/>
    </source>
</evidence>
<dbReference type="GO" id="GO:0009234">
    <property type="term" value="P:menaquinone biosynthetic process"/>
    <property type="evidence" value="ECO:0007669"/>
    <property type="project" value="UniProtKB-UniRule"/>
</dbReference>
<evidence type="ECO:0000259" key="5">
    <source>
        <dbReference type="Pfam" id="PF12697"/>
    </source>
</evidence>
<dbReference type="UniPathway" id="UPA00079"/>
<proteinExistence type="inferred from homology"/>
<dbReference type="HAMAP" id="MF_01660">
    <property type="entry name" value="MenH"/>
    <property type="match status" value="1"/>
</dbReference>
<comment type="catalytic activity">
    <reaction evidence="3">
        <text>5-enolpyruvoyl-6-hydroxy-2-succinyl-cyclohex-3-ene-1-carboxylate = (1R,6R)-6-hydroxy-2-succinyl-cyclohexa-2,4-diene-1-carboxylate + pyruvate</text>
        <dbReference type="Rhea" id="RHEA:25597"/>
        <dbReference type="ChEBI" id="CHEBI:15361"/>
        <dbReference type="ChEBI" id="CHEBI:58689"/>
        <dbReference type="ChEBI" id="CHEBI:58818"/>
        <dbReference type="EC" id="4.2.99.20"/>
    </reaction>
</comment>
<comment type="function">
    <text evidence="3">Catalyzes a proton abstraction reaction that results in 2,5-elimination of pyruvate from 2-succinyl-5-enolpyruvyl-6-hydroxy-3-cyclohexene-1-carboxylate (SEPHCHC) and the formation of 2-succinyl-6-hydroxy-2,4-cyclohexadiene-1-carboxylate (SHCHC).</text>
</comment>
<dbReference type="SUPFAM" id="SSF53474">
    <property type="entry name" value="alpha/beta-Hydrolases"/>
    <property type="match status" value="1"/>
</dbReference>
<dbReference type="Pfam" id="PF12697">
    <property type="entry name" value="Abhydrolase_6"/>
    <property type="match status" value="1"/>
</dbReference>
<gene>
    <name evidence="3 6" type="primary">menH</name>
    <name evidence="6" type="ORF">F4V73_02855</name>
</gene>
<comment type="pathway">
    <text evidence="3">Quinol/quinone metabolism; menaquinone biosynthesis.</text>
</comment>
<evidence type="ECO:0000256" key="2">
    <source>
        <dbReference type="ARBA" id="ARBA00023239"/>
    </source>
</evidence>
<protein>
    <recommendedName>
        <fullName evidence="3 4">2-succinyl-6-hydroxy-2,4-cyclohexadiene-1-carboxylate synthase</fullName>
        <shortName evidence="3">SHCHC synthase</shortName>
        <ecNumber evidence="3 4">4.2.99.20</ecNumber>
    </recommendedName>
</protein>
<dbReference type="EMBL" id="VXKB01000001">
    <property type="protein sequence ID" value="KAA8716830.1"/>
    <property type="molecule type" value="Genomic_DNA"/>
</dbReference>
<comment type="caution">
    <text evidence="6">The sequence shown here is derived from an EMBL/GenBank/DDBJ whole genome shotgun (WGS) entry which is preliminary data.</text>
</comment>
<dbReference type="InterPro" id="IPR022485">
    <property type="entry name" value="SHCHC_synthase_MenH"/>
</dbReference>
<comment type="subunit">
    <text evidence="3">Monomer.</text>
</comment>
<dbReference type="Proteomes" id="UP000322181">
    <property type="component" value="Unassembled WGS sequence"/>
</dbReference>
<reference evidence="6 7" key="1">
    <citation type="submission" date="2019-09" db="EMBL/GenBank/DDBJ databases">
        <title>Draft genome sequence of various Type strains from the CCUG.</title>
        <authorList>
            <person name="Pineiro-Iglesias B."/>
            <person name="Tunovic T."/>
            <person name="Unosson C."/>
            <person name="Inganas E."/>
            <person name="Ohlen M."/>
            <person name="Cardew S."/>
            <person name="Jensie-Markopoulos S."/>
            <person name="Salva-Serra F."/>
            <person name="Jaen-Luchoro D."/>
            <person name="Karlsson R."/>
            <person name="Svensson-Stadler L."/>
            <person name="Chun J."/>
            <person name="Moore E."/>
        </authorList>
    </citation>
    <scope>NUCLEOTIDE SEQUENCE [LARGE SCALE GENOMIC DNA]</scope>
    <source>
        <strain evidence="6 7">CCUG 53682T</strain>
    </source>
</reference>
<accession>A0A5M9R7X6</accession>
<dbReference type="PANTHER" id="PTHR42916:SF1">
    <property type="entry name" value="PROTEIN PHYLLO, CHLOROPLASTIC"/>
    <property type="match status" value="1"/>
</dbReference>
<comment type="similarity">
    <text evidence="3">Belongs to the AB hydrolase superfamily. MenH family.</text>
</comment>
<dbReference type="PANTHER" id="PTHR42916">
    <property type="entry name" value="2-SUCCINYL-5-ENOLPYRUVYL-6-HYDROXY-3-CYCLOHEXENE-1-CARBOXYLATE SYNTHASE"/>
    <property type="match status" value="1"/>
</dbReference>
<keyword evidence="1 3" id="KW-0474">Menaquinone biosynthesis</keyword>